<feature type="non-terminal residue" evidence="1">
    <location>
        <position position="57"/>
    </location>
</feature>
<organism evidence="1">
    <name type="scientific">marine sediment metagenome</name>
    <dbReference type="NCBI Taxonomy" id="412755"/>
    <lineage>
        <taxon>unclassified sequences</taxon>
        <taxon>metagenomes</taxon>
        <taxon>ecological metagenomes</taxon>
    </lineage>
</organism>
<dbReference type="AlphaFoldDB" id="X1LZL7"/>
<protein>
    <submittedName>
        <fullName evidence="1">Uncharacterized protein</fullName>
    </submittedName>
</protein>
<comment type="caution">
    <text evidence="1">The sequence shown here is derived from an EMBL/GenBank/DDBJ whole genome shotgun (WGS) entry which is preliminary data.</text>
</comment>
<name>X1LZL7_9ZZZZ</name>
<evidence type="ECO:0000313" key="1">
    <source>
        <dbReference type="EMBL" id="GAI07865.1"/>
    </source>
</evidence>
<gene>
    <name evidence="1" type="ORF">S06H3_19664</name>
</gene>
<sequence length="57" mass="6607">MGKVILSQRGGMGDWWMHEKATIRKAKKDWSCKECGRPIIKGEEYVDDVFTGRSNYL</sequence>
<accession>X1LZL7</accession>
<dbReference type="EMBL" id="BARV01010088">
    <property type="protein sequence ID" value="GAI07865.1"/>
    <property type="molecule type" value="Genomic_DNA"/>
</dbReference>
<reference evidence="1" key="1">
    <citation type="journal article" date="2014" name="Front. Microbiol.">
        <title>High frequency of phylogenetically diverse reductive dehalogenase-homologous genes in deep subseafloor sedimentary metagenomes.</title>
        <authorList>
            <person name="Kawai M."/>
            <person name="Futagami T."/>
            <person name="Toyoda A."/>
            <person name="Takaki Y."/>
            <person name="Nishi S."/>
            <person name="Hori S."/>
            <person name="Arai W."/>
            <person name="Tsubouchi T."/>
            <person name="Morono Y."/>
            <person name="Uchiyama I."/>
            <person name="Ito T."/>
            <person name="Fujiyama A."/>
            <person name="Inagaki F."/>
            <person name="Takami H."/>
        </authorList>
    </citation>
    <scope>NUCLEOTIDE SEQUENCE</scope>
    <source>
        <strain evidence="1">Expedition CK06-06</strain>
    </source>
</reference>
<proteinExistence type="predicted"/>